<reference evidence="1" key="1">
    <citation type="journal article" date="2021" name="Open Biol.">
        <title>Shared evolutionary footprints suggest mitochondrial oxidative damage underlies multiple complex I losses in fungi.</title>
        <authorList>
            <person name="Schikora-Tamarit M.A."/>
            <person name="Marcet-Houben M."/>
            <person name="Nosek J."/>
            <person name="Gabaldon T."/>
        </authorList>
    </citation>
    <scope>NUCLEOTIDE SEQUENCE</scope>
    <source>
        <strain evidence="1">CBS2887</strain>
    </source>
</reference>
<gene>
    <name evidence="1" type="ORF">WICPIJ_004810</name>
</gene>
<reference evidence="1" key="2">
    <citation type="submission" date="2021-01" db="EMBL/GenBank/DDBJ databases">
        <authorList>
            <person name="Schikora-Tamarit M.A."/>
        </authorList>
    </citation>
    <scope>NUCLEOTIDE SEQUENCE</scope>
    <source>
        <strain evidence="1">CBS2887</strain>
    </source>
</reference>
<proteinExistence type="predicted"/>
<keyword evidence="2" id="KW-1185">Reference proteome</keyword>
<comment type="caution">
    <text evidence="1">The sequence shown here is derived from an EMBL/GenBank/DDBJ whole genome shotgun (WGS) entry which is preliminary data.</text>
</comment>
<evidence type="ECO:0000313" key="1">
    <source>
        <dbReference type="EMBL" id="KAH3684215.1"/>
    </source>
</evidence>
<evidence type="ECO:0000313" key="2">
    <source>
        <dbReference type="Proteomes" id="UP000774326"/>
    </source>
</evidence>
<protein>
    <submittedName>
        <fullName evidence="1">Uncharacterized protein</fullName>
    </submittedName>
</protein>
<dbReference type="EMBL" id="JAEUBG010002663">
    <property type="protein sequence ID" value="KAH3684215.1"/>
    <property type="molecule type" value="Genomic_DNA"/>
</dbReference>
<dbReference type="AlphaFoldDB" id="A0A9P8TMJ2"/>
<organism evidence="1 2">
    <name type="scientific">Wickerhamomyces pijperi</name>
    <name type="common">Yeast</name>
    <name type="synonym">Pichia pijperi</name>
    <dbReference type="NCBI Taxonomy" id="599730"/>
    <lineage>
        <taxon>Eukaryota</taxon>
        <taxon>Fungi</taxon>
        <taxon>Dikarya</taxon>
        <taxon>Ascomycota</taxon>
        <taxon>Saccharomycotina</taxon>
        <taxon>Saccharomycetes</taxon>
        <taxon>Phaffomycetales</taxon>
        <taxon>Wickerhamomycetaceae</taxon>
        <taxon>Wickerhamomyces</taxon>
    </lineage>
</organism>
<dbReference type="Proteomes" id="UP000774326">
    <property type="component" value="Unassembled WGS sequence"/>
</dbReference>
<name>A0A9P8TMJ2_WICPI</name>
<sequence>MEWMLTGILVVDNNFNDVIFFQNKSDVIEESVVDTVDQVVHDDVDGDGHVWFIVQVNLVDWGQVEIVQDGAIQVINVVLFDSRVAGRVGQSGSTIDSQIVWDDIQHTIVNHLHDGVVLRGVLLGLQENGVTLGNSDVKHGGGVSFNCDTVNFNDVELVVLDEEVVRGEPTSVDQSDQVGGVWLHLQGRTQRVIDQEVLWDWFGTGWVVLVQESFVVFDDEQTSHTINVLGLGVGVVPVGTVLVWNSEVVGEGLVDTDRTLGDHLRTIELGGTVLENTVEM</sequence>
<accession>A0A9P8TMJ2</accession>